<evidence type="ECO:0000313" key="1">
    <source>
        <dbReference type="EMBL" id="KAI3823449.1"/>
    </source>
</evidence>
<organism evidence="1 2">
    <name type="scientific">Smallanthus sonchifolius</name>
    <dbReference type="NCBI Taxonomy" id="185202"/>
    <lineage>
        <taxon>Eukaryota</taxon>
        <taxon>Viridiplantae</taxon>
        <taxon>Streptophyta</taxon>
        <taxon>Embryophyta</taxon>
        <taxon>Tracheophyta</taxon>
        <taxon>Spermatophyta</taxon>
        <taxon>Magnoliopsida</taxon>
        <taxon>eudicotyledons</taxon>
        <taxon>Gunneridae</taxon>
        <taxon>Pentapetalae</taxon>
        <taxon>asterids</taxon>
        <taxon>campanulids</taxon>
        <taxon>Asterales</taxon>
        <taxon>Asteraceae</taxon>
        <taxon>Asteroideae</taxon>
        <taxon>Heliantheae alliance</taxon>
        <taxon>Millerieae</taxon>
        <taxon>Smallanthus</taxon>
    </lineage>
</organism>
<dbReference type="Proteomes" id="UP001056120">
    <property type="component" value="Linkage Group LG02"/>
</dbReference>
<comment type="caution">
    <text evidence="1">The sequence shown here is derived from an EMBL/GenBank/DDBJ whole genome shotgun (WGS) entry which is preliminary data.</text>
</comment>
<reference evidence="2" key="1">
    <citation type="journal article" date="2022" name="Mol. Ecol. Resour.">
        <title>The genomes of chicory, endive, great burdock and yacon provide insights into Asteraceae palaeo-polyploidization history and plant inulin production.</title>
        <authorList>
            <person name="Fan W."/>
            <person name="Wang S."/>
            <person name="Wang H."/>
            <person name="Wang A."/>
            <person name="Jiang F."/>
            <person name="Liu H."/>
            <person name="Zhao H."/>
            <person name="Xu D."/>
            <person name="Zhang Y."/>
        </authorList>
    </citation>
    <scope>NUCLEOTIDE SEQUENCE [LARGE SCALE GENOMIC DNA]</scope>
    <source>
        <strain evidence="2">cv. Yunnan</strain>
    </source>
</reference>
<sequence>MMFRGQRNGKSGEKIDFKFSGYNLSSNENLIGSHHIISYPVINVGDFTARRSGILGEATVIIFHSFIAIEEMQPFSPTITITPSIMIEGSKYSRSNTEAVDEDYDHAGCRSNGSAATLNLSAKFPSGQDLAPTSLLENFKIMETSYGSSFKSRITHDDREQECAGSSPPVPPSSSVMNVGSLKNLLEAAEDTDEEALENKITDLENEQISNGQTRSDLEKECKTTLSAKEDYI</sequence>
<proteinExistence type="predicted"/>
<gene>
    <name evidence="1" type="ORF">L1987_04885</name>
</gene>
<keyword evidence="2" id="KW-1185">Reference proteome</keyword>
<dbReference type="EMBL" id="CM042019">
    <property type="protein sequence ID" value="KAI3823449.1"/>
    <property type="molecule type" value="Genomic_DNA"/>
</dbReference>
<protein>
    <submittedName>
        <fullName evidence="1">Uncharacterized protein</fullName>
    </submittedName>
</protein>
<name>A0ACB9JTU2_9ASTR</name>
<reference evidence="1 2" key="2">
    <citation type="journal article" date="2022" name="Mol. Ecol. Resour.">
        <title>The genomes of chicory, endive, great burdock and yacon provide insights into Asteraceae paleo-polyploidization history and plant inulin production.</title>
        <authorList>
            <person name="Fan W."/>
            <person name="Wang S."/>
            <person name="Wang H."/>
            <person name="Wang A."/>
            <person name="Jiang F."/>
            <person name="Liu H."/>
            <person name="Zhao H."/>
            <person name="Xu D."/>
            <person name="Zhang Y."/>
        </authorList>
    </citation>
    <scope>NUCLEOTIDE SEQUENCE [LARGE SCALE GENOMIC DNA]</scope>
    <source>
        <strain evidence="2">cv. Yunnan</strain>
        <tissue evidence="1">Leaves</tissue>
    </source>
</reference>
<accession>A0ACB9JTU2</accession>
<evidence type="ECO:0000313" key="2">
    <source>
        <dbReference type="Proteomes" id="UP001056120"/>
    </source>
</evidence>